<feature type="transmembrane region" description="Helical" evidence="6">
    <location>
        <begin position="348"/>
        <end position="370"/>
    </location>
</feature>
<feature type="transmembrane region" description="Helical" evidence="6">
    <location>
        <begin position="322"/>
        <end position="342"/>
    </location>
</feature>
<dbReference type="NCBIfam" id="TIGR00797">
    <property type="entry name" value="matE"/>
    <property type="match status" value="1"/>
</dbReference>
<dbReference type="EMBL" id="JW865536">
    <property type="protein sequence ID" value="AFO98053.1"/>
    <property type="molecule type" value="mRNA"/>
</dbReference>
<name>V9KJB3_CALMI</name>
<feature type="transmembrane region" description="Helical" evidence="6">
    <location>
        <begin position="127"/>
        <end position="148"/>
    </location>
</feature>
<evidence type="ECO:0000256" key="1">
    <source>
        <dbReference type="ARBA" id="ARBA00004141"/>
    </source>
</evidence>
<keyword evidence="3 6" id="KW-0812">Transmembrane</keyword>
<dbReference type="InterPro" id="IPR002528">
    <property type="entry name" value="MATE_fam"/>
</dbReference>
<dbReference type="GO" id="GO:0016020">
    <property type="term" value="C:membrane"/>
    <property type="evidence" value="ECO:0007669"/>
    <property type="project" value="UniProtKB-SubCell"/>
</dbReference>
<dbReference type="Pfam" id="PF01554">
    <property type="entry name" value="MatE"/>
    <property type="match status" value="2"/>
</dbReference>
<proteinExistence type="evidence at transcript level"/>
<feature type="transmembrane region" description="Helical" evidence="6">
    <location>
        <begin position="168"/>
        <end position="187"/>
    </location>
</feature>
<accession>V9KJB3</accession>
<keyword evidence="4 6" id="KW-1133">Transmembrane helix</keyword>
<sequence>MGLSMACDTMMSQMYGGRNLKQIGVILQRGILILMMFCFPCWALFINTDKILLAVKQDPEVSRLCQLYVKIFIPAIPALFLYQLQIRYLQNQEIVKPQVLTGLVTNILSVLMHYIFLFVLKLEVAGCAWANVIVQYCQIIVLFIYIRWKNLHLSTWAGWTTECLQEWGPFFQLAIPSLLMFCMELWAYEIGSFLAGLISQVELGAQSVIFQVLTIFILIHIGIGSAAGIRVGMALGGGNPHQAKTSAVTALFCTGCMALLLITILGVLKDYVAKLFTNDRQIGELVSKIIPIIAPFHLFDALSSGVGSGIVRGIGKQKIGAVANLVAFYVIGLPIGISLMFAAKCGILGFWSGLAISSFLLTVFLLTLIFRLNWNAVVEEAQERAALGKMKEVSTDSHFDATAHELTDSYDQGSASTQTLNEGNQQECTTLITKEDCCPSGEVLSTRQLIVRRGLALLAGLVVLALGVVVHFYDQM</sequence>
<protein>
    <recommendedName>
        <fullName evidence="6">Multidrug and toxin extrusion protein</fullName>
    </recommendedName>
</protein>
<dbReference type="PANTHER" id="PTHR11206">
    <property type="entry name" value="MULTIDRUG RESISTANCE PROTEIN"/>
    <property type="match status" value="1"/>
</dbReference>
<evidence type="ECO:0000256" key="2">
    <source>
        <dbReference type="ARBA" id="ARBA00010199"/>
    </source>
</evidence>
<dbReference type="GO" id="GO:0042910">
    <property type="term" value="F:xenobiotic transmembrane transporter activity"/>
    <property type="evidence" value="ECO:0007669"/>
    <property type="project" value="InterPro"/>
</dbReference>
<keyword evidence="5 6" id="KW-0472">Membrane</keyword>
<reference evidence="7" key="1">
    <citation type="journal article" date="2014" name="Nature">
        <title>Elephant shark genome provides unique insights into gnathostome evolution.</title>
        <authorList>
            <consortium name="International Elephant Shark Genome Sequencing Consortium"/>
            <person name="Venkatesh B."/>
            <person name="Lee A.P."/>
            <person name="Ravi V."/>
            <person name="Maurya A.K."/>
            <person name="Lian M.M."/>
            <person name="Swann J.B."/>
            <person name="Ohta Y."/>
            <person name="Flajnik M.F."/>
            <person name="Sutoh Y."/>
            <person name="Kasahara M."/>
            <person name="Hoon S."/>
            <person name="Gangu V."/>
            <person name="Roy S.W."/>
            <person name="Irimia M."/>
            <person name="Korzh V."/>
            <person name="Kondrychyn I."/>
            <person name="Lim Z.W."/>
            <person name="Tay B.H."/>
            <person name="Tohari S."/>
            <person name="Kong K.W."/>
            <person name="Ho S."/>
            <person name="Lorente-Galdos B."/>
            <person name="Quilez J."/>
            <person name="Marques-Bonet T."/>
            <person name="Raney B.J."/>
            <person name="Ingham P.W."/>
            <person name="Tay A."/>
            <person name="Hillier L.W."/>
            <person name="Minx P."/>
            <person name="Boehm T."/>
            <person name="Wilson R.K."/>
            <person name="Brenner S."/>
            <person name="Warren W.C."/>
        </authorList>
    </citation>
    <scope>NUCLEOTIDE SEQUENCE</scope>
    <source>
        <tissue evidence="7">Intestine</tissue>
    </source>
</reference>
<evidence type="ECO:0000256" key="5">
    <source>
        <dbReference type="ARBA" id="ARBA00023136"/>
    </source>
</evidence>
<evidence type="ECO:0000256" key="3">
    <source>
        <dbReference type="ARBA" id="ARBA00022692"/>
    </source>
</evidence>
<feature type="transmembrane region" description="Helical" evidence="6">
    <location>
        <begin position="247"/>
        <end position="268"/>
    </location>
</feature>
<dbReference type="InterPro" id="IPR045069">
    <property type="entry name" value="MATE_euk"/>
</dbReference>
<dbReference type="GO" id="GO:0015297">
    <property type="term" value="F:antiporter activity"/>
    <property type="evidence" value="ECO:0007669"/>
    <property type="project" value="InterPro"/>
</dbReference>
<feature type="transmembrane region" description="Helical" evidence="6">
    <location>
        <begin position="67"/>
        <end position="86"/>
    </location>
</feature>
<feature type="transmembrane region" description="Helical" evidence="6">
    <location>
        <begin position="26"/>
        <end position="46"/>
    </location>
</feature>
<evidence type="ECO:0000256" key="6">
    <source>
        <dbReference type="RuleBase" id="RU004914"/>
    </source>
</evidence>
<feature type="transmembrane region" description="Helical" evidence="6">
    <location>
        <begin position="98"/>
        <end position="120"/>
    </location>
</feature>
<feature type="transmembrane region" description="Helical" evidence="6">
    <location>
        <begin position="455"/>
        <end position="473"/>
    </location>
</feature>
<comment type="similarity">
    <text evidence="2 6">Belongs to the multi antimicrobial extrusion (MATE) (TC 2.A.66.1) family.</text>
</comment>
<dbReference type="GO" id="GO:1990961">
    <property type="term" value="P:xenobiotic detoxification by transmembrane export across the plasma membrane"/>
    <property type="evidence" value="ECO:0007669"/>
    <property type="project" value="InterPro"/>
</dbReference>
<comment type="subcellular location">
    <subcellularLocation>
        <location evidence="1">Membrane</location>
        <topology evidence="1">Multi-pass membrane protein</topology>
    </subcellularLocation>
</comment>
<organism evidence="7">
    <name type="scientific">Callorhinchus milii</name>
    <name type="common">Ghost shark</name>
    <dbReference type="NCBI Taxonomy" id="7868"/>
    <lineage>
        <taxon>Eukaryota</taxon>
        <taxon>Metazoa</taxon>
        <taxon>Chordata</taxon>
        <taxon>Craniata</taxon>
        <taxon>Vertebrata</taxon>
        <taxon>Chondrichthyes</taxon>
        <taxon>Holocephali</taxon>
        <taxon>Chimaeriformes</taxon>
        <taxon>Callorhinchidae</taxon>
        <taxon>Callorhinchus</taxon>
    </lineage>
</organism>
<evidence type="ECO:0000313" key="7">
    <source>
        <dbReference type="EMBL" id="AFO98053.1"/>
    </source>
</evidence>
<feature type="transmembrane region" description="Helical" evidence="6">
    <location>
        <begin position="208"/>
        <end position="227"/>
    </location>
</feature>
<dbReference type="AlphaFoldDB" id="V9KJB3"/>
<dbReference type="CDD" id="cd13132">
    <property type="entry name" value="MATE_eukaryotic"/>
    <property type="match status" value="1"/>
</dbReference>
<evidence type="ECO:0000256" key="4">
    <source>
        <dbReference type="ARBA" id="ARBA00022989"/>
    </source>
</evidence>